<dbReference type="RefSeq" id="XP_001590249.1">
    <property type="nucleotide sequence ID" value="XM_001590199.1"/>
</dbReference>
<dbReference type="GeneID" id="5486227"/>
<dbReference type="KEGG" id="ssl:SS1G_09013"/>
<dbReference type="Proteomes" id="UP000001312">
    <property type="component" value="Unassembled WGS sequence"/>
</dbReference>
<evidence type="ECO:0000313" key="2">
    <source>
        <dbReference type="Proteomes" id="UP000001312"/>
    </source>
</evidence>
<protein>
    <submittedName>
        <fullName evidence="1">Uncharacterized protein</fullName>
    </submittedName>
</protein>
<reference evidence="2" key="1">
    <citation type="journal article" date="2011" name="PLoS Genet.">
        <title>Genomic analysis of the necrotrophic fungal pathogens Sclerotinia sclerotiorum and Botrytis cinerea.</title>
        <authorList>
            <person name="Amselem J."/>
            <person name="Cuomo C.A."/>
            <person name="van Kan J.A."/>
            <person name="Viaud M."/>
            <person name="Benito E.P."/>
            <person name="Couloux A."/>
            <person name="Coutinho P.M."/>
            <person name="de Vries R.P."/>
            <person name="Dyer P.S."/>
            <person name="Fillinger S."/>
            <person name="Fournier E."/>
            <person name="Gout L."/>
            <person name="Hahn M."/>
            <person name="Kohn L."/>
            <person name="Lapalu N."/>
            <person name="Plummer K.M."/>
            <person name="Pradier J.M."/>
            <person name="Quevillon E."/>
            <person name="Sharon A."/>
            <person name="Simon A."/>
            <person name="ten Have A."/>
            <person name="Tudzynski B."/>
            <person name="Tudzynski P."/>
            <person name="Wincker P."/>
            <person name="Andrew M."/>
            <person name="Anthouard V."/>
            <person name="Beever R.E."/>
            <person name="Beffa R."/>
            <person name="Benoit I."/>
            <person name="Bouzid O."/>
            <person name="Brault B."/>
            <person name="Chen Z."/>
            <person name="Choquer M."/>
            <person name="Collemare J."/>
            <person name="Cotton P."/>
            <person name="Danchin E.G."/>
            <person name="Da Silva C."/>
            <person name="Gautier A."/>
            <person name="Giraud C."/>
            <person name="Giraud T."/>
            <person name="Gonzalez C."/>
            <person name="Grossetete S."/>
            <person name="Guldener U."/>
            <person name="Henrissat B."/>
            <person name="Howlett B.J."/>
            <person name="Kodira C."/>
            <person name="Kretschmer M."/>
            <person name="Lappartient A."/>
            <person name="Leroch M."/>
            <person name="Levis C."/>
            <person name="Mauceli E."/>
            <person name="Neuveglise C."/>
            <person name="Oeser B."/>
            <person name="Pearson M."/>
            <person name="Poulain J."/>
            <person name="Poussereau N."/>
            <person name="Quesneville H."/>
            <person name="Rascle C."/>
            <person name="Schumacher J."/>
            <person name="Segurens B."/>
            <person name="Sexton A."/>
            <person name="Silva E."/>
            <person name="Sirven C."/>
            <person name="Soanes D.M."/>
            <person name="Talbot N.J."/>
            <person name="Templeton M."/>
            <person name="Yandava C."/>
            <person name="Yarden O."/>
            <person name="Zeng Q."/>
            <person name="Rollins J.A."/>
            <person name="Lebrun M.H."/>
            <person name="Dickman M."/>
        </authorList>
    </citation>
    <scope>NUCLEOTIDE SEQUENCE [LARGE SCALE GENOMIC DNA]</scope>
    <source>
        <strain evidence="2">ATCC 18683 / 1980 / Ss-1</strain>
    </source>
</reference>
<dbReference type="AlphaFoldDB" id="A7EUK6"/>
<accession>A7EUK6</accession>
<organism evidence="1 2">
    <name type="scientific">Sclerotinia sclerotiorum (strain ATCC 18683 / 1980 / Ss-1)</name>
    <name type="common">White mold</name>
    <name type="synonym">Whetzelinia sclerotiorum</name>
    <dbReference type="NCBI Taxonomy" id="665079"/>
    <lineage>
        <taxon>Eukaryota</taxon>
        <taxon>Fungi</taxon>
        <taxon>Dikarya</taxon>
        <taxon>Ascomycota</taxon>
        <taxon>Pezizomycotina</taxon>
        <taxon>Leotiomycetes</taxon>
        <taxon>Helotiales</taxon>
        <taxon>Sclerotiniaceae</taxon>
        <taxon>Sclerotinia</taxon>
    </lineage>
</organism>
<gene>
    <name evidence="1" type="ORF">SS1G_09013</name>
</gene>
<evidence type="ECO:0000313" key="1">
    <source>
        <dbReference type="EMBL" id="EDN93148.1"/>
    </source>
</evidence>
<keyword evidence="2" id="KW-1185">Reference proteome</keyword>
<dbReference type="InParanoid" id="A7EUK6"/>
<dbReference type="EMBL" id="CH476632">
    <property type="protein sequence ID" value="EDN93148.1"/>
    <property type="molecule type" value="Genomic_DNA"/>
</dbReference>
<proteinExistence type="predicted"/>
<name>A7EUK6_SCLS1</name>
<sequence length="62" mass="7162">MALRLQGSRFTNAPVLWLVYYSKLVNLPMPIHPCSSLRVAWLEPELQTVLVMKSHVDKREPT</sequence>